<dbReference type="Proteomes" id="UP000218418">
    <property type="component" value="Chromosome"/>
</dbReference>
<reference evidence="2 3" key="1">
    <citation type="submission" date="2017-06" db="EMBL/GenBank/DDBJ databases">
        <title>Genome sequencing of cyanobaciteial culture collection at National Institute for Environmental Studies (NIES).</title>
        <authorList>
            <person name="Hirose Y."/>
            <person name="Shimura Y."/>
            <person name="Fujisawa T."/>
            <person name="Nakamura Y."/>
            <person name="Kawachi M."/>
        </authorList>
    </citation>
    <scope>NUCLEOTIDE SEQUENCE [LARGE SCALE GENOMIC DNA]</scope>
    <source>
        <strain evidence="2 3">NIES-267</strain>
    </source>
</reference>
<dbReference type="OrthoDB" id="1151029at2"/>
<organism evidence="2 3">
    <name type="scientific">Calothrix parasitica NIES-267</name>
    <dbReference type="NCBI Taxonomy" id="1973488"/>
    <lineage>
        <taxon>Bacteria</taxon>
        <taxon>Bacillati</taxon>
        <taxon>Cyanobacteriota</taxon>
        <taxon>Cyanophyceae</taxon>
        <taxon>Nostocales</taxon>
        <taxon>Calotrichaceae</taxon>
        <taxon>Calothrix</taxon>
    </lineage>
</organism>
<dbReference type="InterPro" id="IPR019260">
    <property type="entry name" value="DUF2262"/>
</dbReference>
<gene>
    <name evidence="2" type="ORF">NIES267_36670</name>
</gene>
<sequence length="136" mass="15952">MELIYDNEHDCWKTKLEIHNNHFIDLTIETEDKQTIQIKQFNNQILPKIIEIIKQEASIIFSSANELVDLYNRSWNDNENIDCDTFIQQIKLEEIVFNLDENSFQFWYNDGDLFLGHAIVLDVGGDGLFQDVQIVG</sequence>
<dbReference type="AlphaFoldDB" id="A0A1Z4LSN0"/>
<dbReference type="EMBL" id="AP018227">
    <property type="protein sequence ID" value="BAY84171.1"/>
    <property type="molecule type" value="Genomic_DNA"/>
</dbReference>
<protein>
    <recommendedName>
        <fullName evidence="1">DUF2262 domain-containing protein</fullName>
    </recommendedName>
</protein>
<evidence type="ECO:0000313" key="3">
    <source>
        <dbReference type="Proteomes" id="UP000218418"/>
    </source>
</evidence>
<accession>A0A1Z4LSN0</accession>
<proteinExistence type="predicted"/>
<feature type="domain" description="DUF2262" evidence="1">
    <location>
        <begin position="2"/>
        <end position="131"/>
    </location>
</feature>
<name>A0A1Z4LSN0_9CYAN</name>
<dbReference type="Pfam" id="PF10020">
    <property type="entry name" value="DUF2262"/>
    <property type="match status" value="1"/>
</dbReference>
<evidence type="ECO:0000313" key="2">
    <source>
        <dbReference type="EMBL" id="BAY84171.1"/>
    </source>
</evidence>
<evidence type="ECO:0000259" key="1">
    <source>
        <dbReference type="Pfam" id="PF10020"/>
    </source>
</evidence>
<keyword evidence="3" id="KW-1185">Reference proteome</keyword>